<accession>A0AAV5W1Q6</accession>
<name>A0AAV5W1Q6_9BILA</name>
<protein>
    <submittedName>
        <fullName evidence="1">Uncharacterized protein</fullName>
    </submittedName>
</protein>
<gene>
    <name evidence="1" type="ORF">PFISCL1PPCAC_16184</name>
</gene>
<proteinExistence type="predicted"/>
<organism evidence="1 2">
    <name type="scientific">Pristionchus fissidentatus</name>
    <dbReference type="NCBI Taxonomy" id="1538716"/>
    <lineage>
        <taxon>Eukaryota</taxon>
        <taxon>Metazoa</taxon>
        <taxon>Ecdysozoa</taxon>
        <taxon>Nematoda</taxon>
        <taxon>Chromadorea</taxon>
        <taxon>Rhabditida</taxon>
        <taxon>Rhabditina</taxon>
        <taxon>Diplogasteromorpha</taxon>
        <taxon>Diplogasteroidea</taxon>
        <taxon>Neodiplogasteridae</taxon>
        <taxon>Pristionchus</taxon>
    </lineage>
</organism>
<feature type="non-terminal residue" evidence="1">
    <location>
        <position position="138"/>
    </location>
</feature>
<reference evidence="1" key="1">
    <citation type="submission" date="2023-10" db="EMBL/GenBank/DDBJ databases">
        <title>Genome assembly of Pristionchus species.</title>
        <authorList>
            <person name="Yoshida K."/>
            <person name="Sommer R.J."/>
        </authorList>
    </citation>
    <scope>NUCLEOTIDE SEQUENCE</scope>
    <source>
        <strain evidence="1">RS5133</strain>
    </source>
</reference>
<comment type="caution">
    <text evidence="1">The sequence shown here is derived from an EMBL/GenBank/DDBJ whole genome shotgun (WGS) entry which is preliminary data.</text>
</comment>
<dbReference type="EMBL" id="BTSY01000004">
    <property type="protein sequence ID" value="GMT24887.1"/>
    <property type="molecule type" value="Genomic_DNA"/>
</dbReference>
<feature type="non-terminal residue" evidence="1">
    <location>
        <position position="1"/>
    </location>
</feature>
<sequence length="138" mass="15932">EYDLVIFNLHFDPDQSTHPNEPLSMAFKVNILNHWLIASAVKEKGNPRFVILPSVPKGLSTPLTLWGPTESLPLNRDENNEFFRAARIEGNAHYYTRLAAIAMGEVLRKQELMACTMYPDDVAWYHRPITRPRIWQSI</sequence>
<dbReference type="AlphaFoldDB" id="A0AAV5W1Q6"/>
<dbReference type="Proteomes" id="UP001432322">
    <property type="component" value="Unassembled WGS sequence"/>
</dbReference>
<evidence type="ECO:0000313" key="1">
    <source>
        <dbReference type="EMBL" id="GMT24887.1"/>
    </source>
</evidence>
<keyword evidence="2" id="KW-1185">Reference proteome</keyword>
<evidence type="ECO:0000313" key="2">
    <source>
        <dbReference type="Proteomes" id="UP001432322"/>
    </source>
</evidence>